<feature type="region of interest" description="Disordered" evidence="1">
    <location>
        <begin position="1"/>
        <end position="27"/>
    </location>
</feature>
<dbReference type="EMBL" id="GGEC01042058">
    <property type="protein sequence ID" value="MBX22542.1"/>
    <property type="molecule type" value="Transcribed_RNA"/>
</dbReference>
<protein>
    <submittedName>
        <fullName evidence="2">E3 ubiquitin-protein ligase RGLG2</fullName>
    </submittedName>
</protein>
<organism evidence="2">
    <name type="scientific">Rhizophora mucronata</name>
    <name type="common">Asiatic mangrove</name>
    <dbReference type="NCBI Taxonomy" id="61149"/>
    <lineage>
        <taxon>Eukaryota</taxon>
        <taxon>Viridiplantae</taxon>
        <taxon>Streptophyta</taxon>
        <taxon>Embryophyta</taxon>
        <taxon>Tracheophyta</taxon>
        <taxon>Spermatophyta</taxon>
        <taxon>Magnoliopsida</taxon>
        <taxon>eudicotyledons</taxon>
        <taxon>Gunneridae</taxon>
        <taxon>Pentapetalae</taxon>
        <taxon>rosids</taxon>
        <taxon>fabids</taxon>
        <taxon>Malpighiales</taxon>
        <taxon>Rhizophoraceae</taxon>
        <taxon>Rhizophora</taxon>
    </lineage>
</organism>
<name>A0A2P2LX44_RHIMU</name>
<evidence type="ECO:0000313" key="2">
    <source>
        <dbReference type="EMBL" id="MBX22542.1"/>
    </source>
</evidence>
<feature type="compositionally biased region" description="Polar residues" evidence="1">
    <location>
        <begin position="1"/>
        <end position="17"/>
    </location>
</feature>
<evidence type="ECO:0000256" key="1">
    <source>
        <dbReference type="SAM" id="MobiDB-lite"/>
    </source>
</evidence>
<sequence length="27" mass="3122">MRNKIGTNETMTQTCKSQMRHNLPIST</sequence>
<dbReference type="AlphaFoldDB" id="A0A2P2LX44"/>
<reference evidence="2" key="1">
    <citation type="submission" date="2018-02" db="EMBL/GenBank/DDBJ databases">
        <title>Rhizophora mucronata_Transcriptome.</title>
        <authorList>
            <person name="Meera S.P."/>
            <person name="Sreeshan A."/>
            <person name="Augustine A."/>
        </authorList>
    </citation>
    <scope>NUCLEOTIDE SEQUENCE</scope>
    <source>
        <tissue evidence="2">Leaf</tissue>
    </source>
</reference>
<accession>A0A2P2LX44</accession>
<proteinExistence type="predicted"/>